<dbReference type="InterPro" id="IPR020568">
    <property type="entry name" value="Ribosomal_Su5_D2-typ_SF"/>
</dbReference>
<reference evidence="12" key="1">
    <citation type="journal article" date="2020" name="bioRxiv">
        <title>A rank-normalized archaeal taxonomy based on genome phylogeny resolves widespread incomplete and uneven classifications.</title>
        <authorList>
            <person name="Rinke C."/>
            <person name="Chuvochina M."/>
            <person name="Mussig A.J."/>
            <person name="Chaumeil P.-A."/>
            <person name="Waite D.W."/>
            <person name="Whitman W.B."/>
            <person name="Parks D.H."/>
            <person name="Hugenholtz P."/>
        </authorList>
    </citation>
    <scope>NUCLEOTIDE SEQUENCE [LARGE SCALE GENOMIC DNA]</scope>
</reference>
<evidence type="ECO:0000313" key="11">
    <source>
        <dbReference type="EMBL" id="HIH33082.1"/>
    </source>
</evidence>
<feature type="domain" description="Translation elongation factor EFG/EF2" evidence="10">
    <location>
        <begin position="126"/>
        <end position="237"/>
    </location>
</feature>
<evidence type="ECO:0000256" key="7">
    <source>
        <dbReference type="ARBA" id="ARBA00023134"/>
    </source>
</evidence>
<name>A0A7J4KT67_9ARCH</name>
<organism evidence="11 12">
    <name type="scientific">Candidatus Iainarchaeum sp</name>
    <dbReference type="NCBI Taxonomy" id="3101447"/>
    <lineage>
        <taxon>Archaea</taxon>
        <taxon>Candidatus Iainarchaeota</taxon>
        <taxon>Candidatus Iainarchaeia</taxon>
        <taxon>Candidatus Iainarchaeales</taxon>
        <taxon>Candidatus Iainarchaeaceae</taxon>
        <taxon>Candidatus Iainarchaeum</taxon>
    </lineage>
</organism>
<protein>
    <recommendedName>
        <fullName evidence="2">Elongation factor 2</fullName>
    </recommendedName>
</protein>
<dbReference type="Gene3D" id="3.30.70.240">
    <property type="match status" value="1"/>
</dbReference>
<keyword evidence="5" id="KW-0251">Elongation factor</keyword>
<evidence type="ECO:0000313" key="12">
    <source>
        <dbReference type="Proteomes" id="UP000527315"/>
    </source>
</evidence>
<comment type="function">
    <text evidence="8">Catalyzes the GTP-dependent ribosomal translocation step during translation elongation. During this step, the ribosome changes from the pre-translocational (PRE) to the post-translocational (POST) state as the newly formed A-site-bound peptidyl-tRNA and P-site-bound deacylated tRNA move to the P and E sites, respectively. Catalyzes the coordinated movement of the two tRNA molecules, the mRNA and conformational changes in the ribosome.</text>
</comment>
<evidence type="ECO:0000256" key="6">
    <source>
        <dbReference type="ARBA" id="ARBA00022917"/>
    </source>
</evidence>
<dbReference type="SUPFAM" id="SSF54980">
    <property type="entry name" value="EF-G C-terminal domain-like"/>
    <property type="match status" value="2"/>
</dbReference>
<dbReference type="CDD" id="cd03713">
    <property type="entry name" value="EFG_mtEFG_C"/>
    <property type="match status" value="1"/>
</dbReference>
<evidence type="ECO:0000256" key="5">
    <source>
        <dbReference type="ARBA" id="ARBA00022768"/>
    </source>
</evidence>
<evidence type="ECO:0000259" key="10">
    <source>
        <dbReference type="SMART" id="SM00889"/>
    </source>
</evidence>
<dbReference type="GO" id="GO:0003924">
    <property type="term" value="F:GTPase activity"/>
    <property type="evidence" value="ECO:0007669"/>
    <property type="project" value="TreeGrafter"/>
</dbReference>
<comment type="caution">
    <text evidence="11">The sequence shown here is derived from an EMBL/GenBank/DDBJ whole genome shotgun (WGS) entry which is preliminary data.</text>
</comment>
<dbReference type="Pfam" id="PF00679">
    <property type="entry name" value="EFG_C"/>
    <property type="match status" value="1"/>
</dbReference>
<dbReference type="InterPro" id="IPR035647">
    <property type="entry name" value="EFG_III/V"/>
</dbReference>
<evidence type="ECO:0000256" key="8">
    <source>
        <dbReference type="ARBA" id="ARBA00024731"/>
    </source>
</evidence>
<accession>A0A7J4KT67</accession>
<evidence type="ECO:0000256" key="3">
    <source>
        <dbReference type="ARBA" id="ARBA00022490"/>
    </source>
</evidence>
<dbReference type="InterPro" id="IPR000640">
    <property type="entry name" value="EFG_V-like"/>
</dbReference>
<dbReference type="Proteomes" id="UP000527315">
    <property type="component" value="Unassembled WGS sequence"/>
</dbReference>
<evidence type="ECO:0000256" key="4">
    <source>
        <dbReference type="ARBA" id="ARBA00022741"/>
    </source>
</evidence>
<comment type="similarity">
    <text evidence="1">Belongs to the TRAFAC class translation factor GTPase superfamily. Classic translation factor GTPase family. EF-G/EF-2 subfamily.</text>
</comment>
<proteinExistence type="inferred from homology"/>
<dbReference type="FunFam" id="3.30.70.870:FF:000002">
    <property type="entry name" value="Translation elongation factor 2"/>
    <property type="match status" value="1"/>
</dbReference>
<dbReference type="EMBL" id="DUFJ01000060">
    <property type="protein sequence ID" value="HIH33082.1"/>
    <property type="molecule type" value="Genomic_DNA"/>
</dbReference>
<keyword evidence="6" id="KW-0648">Protein biosynthesis</keyword>
<keyword evidence="4" id="KW-0547">Nucleotide-binding</keyword>
<dbReference type="PANTHER" id="PTHR42908:SF3">
    <property type="entry name" value="ELONGATION FACTOR-LIKE GTPASE 1"/>
    <property type="match status" value="1"/>
</dbReference>
<dbReference type="SUPFAM" id="SSF54211">
    <property type="entry name" value="Ribosomal protein S5 domain 2-like"/>
    <property type="match status" value="1"/>
</dbReference>
<dbReference type="AlphaFoldDB" id="A0A7J4KT67"/>
<keyword evidence="7" id="KW-0342">GTP-binding</keyword>
<dbReference type="InterPro" id="IPR041095">
    <property type="entry name" value="EFG_II"/>
</dbReference>
<evidence type="ECO:0000256" key="2">
    <source>
        <dbReference type="ARBA" id="ARBA00017891"/>
    </source>
</evidence>
<dbReference type="CDD" id="cd01681">
    <property type="entry name" value="aeEF2_snRNP_like_IV"/>
    <property type="match status" value="1"/>
</dbReference>
<gene>
    <name evidence="11" type="ORF">HA227_02395</name>
</gene>
<dbReference type="Pfam" id="PF03764">
    <property type="entry name" value="EFG_IV"/>
    <property type="match status" value="1"/>
</dbReference>
<dbReference type="InterPro" id="IPR035649">
    <property type="entry name" value="EFG_V"/>
</dbReference>
<keyword evidence="3" id="KW-0963">Cytoplasm</keyword>
<dbReference type="SMART" id="SM00889">
    <property type="entry name" value="EFG_IV"/>
    <property type="match status" value="1"/>
</dbReference>
<dbReference type="GO" id="GO:0003746">
    <property type="term" value="F:translation elongation factor activity"/>
    <property type="evidence" value="ECO:0007669"/>
    <property type="project" value="UniProtKB-KW"/>
</dbReference>
<dbReference type="Gene3D" id="3.30.70.870">
    <property type="entry name" value="Elongation Factor G (Translational Gtpase), domain 3"/>
    <property type="match status" value="1"/>
</dbReference>
<feature type="domain" description="Elongation factor EFG" evidence="9">
    <location>
        <begin position="239"/>
        <end position="326"/>
    </location>
</feature>
<dbReference type="Gene3D" id="3.30.230.10">
    <property type="match status" value="1"/>
</dbReference>
<dbReference type="GO" id="GO:0005829">
    <property type="term" value="C:cytosol"/>
    <property type="evidence" value="ECO:0007669"/>
    <property type="project" value="TreeGrafter"/>
</dbReference>
<evidence type="ECO:0000256" key="1">
    <source>
        <dbReference type="ARBA" id="ARBA00005870"/>
    </source>
</evidence>
<dbReference type="GO" id="GO:0005525">
    <property type="term" value="F:GTP binding"/>
    <property type="evidence" value="ECO:0007669"/>
    <property type="project" value="UniProtKB-KW"/>
</dbReference>
<dbReference type="InterPro" id="IPR014721">
    <property type="entry name" value="Ribsml_uS5_D2-typ_fold_subgr"/>
</dbReference>
<dbReference type="InterPro" id="IPR005517">
    <property type="entry name" value="Transl_elong_EFG/EF2_IV"/>
</dbReference>
<dbReference type="PANTHER" id="PTHR42908">
    <property type="entry name" value="TRANSLATION ELONGATION FACTOR-RELATED"/>
    <property type="match status" value="1"/>
</dbReference>
<dbReference type="GO" id="GO:1990904">
    <property type="term" value="C:ribonucleoprotein complex"/>
    <property type="evidence" value="ECO:0007669"/>
    <property type="project" value="TreeGrafter"/>
</dbReference>
<sequence>MSNTEPVMTVSVEPKSTKDLPKLIEVIRQITKEDPNVQASLNQETGEHLLSGMGELHLDVTRYRIEVDHKVPITVGVPIVVYRETITKESPTVEGKSPNKHNKFKLSATPLEPELLEKLSESKLHLKIRELKDKDVIEKLINMGLERSEAKKAWCVHHNNILIDASKGIQALFEVKELIIQAFQDAMDSGPLAKEKCSGVKIYLEDATLHEDAIHRGPAQVLPAVNRAIYAAMLLAEPILLEPKQILTINVPESFMGAASRELGSRRTQISEMRTEGDTTIIIAKAPVKELIGFSATIRSATEGRAIWTAEYCGFEKLPKDLQKSTIAEVRKRKGMEPEPKPASFFMD</sequence>
<dbReference type="Pfam" id="PF14492">
    <property type="entry name" value="EFG_III"/>
    <property type="match status" value="1"/>
</dbReference>
<evidence type="ECO:0000259" key="9">
    <source>
        <dbReference type="SMART" id="SM00838"/>
    </source>
</evidence>
<dbReference type="SMART" id="SM00838">
    <property type="entry name" value="EFG_C"/>
    <property type="match status" value="1"/>
</dbReference>